<reference evidence="2 3" key="1">
    <citation type="submission" date="2015-10" db="EMBL/GenBank/DDBJ databases">
        <title>Mycobacterium gordonae draft genome assembly.</title>
        <authorList>
            <person name="Ustinova V."/>
            <person name="Smirnova T."/>
            <person name="Blagodatskikh K."/>
            <person name="Varlamov D."/>
            <person name="Larionova E."/>
            <person name="Chernousova L."/>
        </authorList>
    </citation>
    <scope>NUCLEOTIDE SEQUENCE [LARGE SCALE GENOMIC DNA]</scope>
    <source>
        <strain evidence="2 3">CTRI 14-8773</strain>
    </source>
</reference>
<dbReference type="AlphaFoldDB" id="A0A0Q2LLI7"/>
<sequence length="79" mass="8597">MVAVEDVVYVVDENLQRLGKGMSTIRRDTARFTAQPLDDLLPEGIEDPEWIPIVGDNGWVLIRLFADEGVGVLGASLSG</sequence>
<name>A0A0Q2LLI7_MYCGO</name>
<dbReference type="InterPro" id="IPR041375">
    <property type="entry name" value="VapC45_PIN-like"/>
</dbReference>
<dbReference type="Proteomes" id="UP000051677">
    <property type="component" value="Unassembled WGS sequence"/>
</dbReference>
<dbReference type="Pfam" id="PF18478">
    <property type="entry name" value="PIN_10"/>
    <property type="match status" value="1"/>
</dbReference>
<dbReference type="OrthoDB" id="3828387at2"/>
<evidence type="ECO:0000259" key="1">
    <source>
        <dbReference type="Pfam" id="PF18478"/>
    </source>
</evidence>
<comment type="caution">
    <text evidence="2">The sequence shown here is derived from an EMBL/GenBank/DDBJ whole genome shotgun (WGS) entry which is preliminary data.</text>
</comment>
<feature type="domain" description="VapC45 PIN like" evidence="1">
    <location>
        <begin position="9"/>
        <end position="62"/>
    </location>
</feature>
<dbReference type="EMBL" id="LKTM01000340">
    <property type="protein sequence ID" value="KQH76881.1"/>
    <property type="molecule type" value="Genomic_DNA"/>
</dbReference>
<evidence type="ECO:0000313" key="3">
    <source>
        <dbReference type="Proteomes" id="UP000051677"/>
    </source>
</evidence>
<evidence type="ECO:0000313" key="2">
    <source>
        <dbReference type="EMBL" id="KQH76881.1"/>
    </source>
</evidence>
<accession>A0A0Q2LLI7</accession>
<proteinExistence type="predicted"/>
<protein>
    <recommendedName>
        <fullName evidence="1">VapC45 PIN like domain-containing protein</fullName>
    </recommendedName>
</protein>
<dbReference type="RefSeq" id="WP_055580134.1">
    <property type="nucleotide sequence ID" value="NZ_LKTM01000340.1"/>
</dbReference>
<organism evidence="2 3">
    <name type="scientific">Mycobacterium gordonae</name>
    <dbReference type="NCBI Taxonomy" id="1778"/>
    <lineage>
        <taxon>Bacteria</taxon>
        <taxon>Bacillati</taxon>
        <taxon>Actinomycetota</taxon>
        <taxon>Actinomycetes</taxon>
        <taxon>Mycobacteriales</taxon>
        <taxon>Mycobacteriaceae</taxon>
        <taxon>Mycobacterium</taxon>
    </lineage>
</organism>
<gene>
    <name evidence="2" type="ORF">AO501_34220</name>
</gene>